<evidence type="ECO:0000313" key="3">
    <source>
        <dbReference type="EMBL" id="ENO13419.2"/>
    </source>
</evidence>
<dbReference type="RefSeq" id="WP_040882594.1">
    <property type="nucleotide sequence ID" value="NZ_AP028878.1"/>
</dbReference>
<comment type="caution">
    <text evidence="3">The sequence shown here is derived from an EMBL/GenBank/DDBJ whole genome shotgun (WGS) entry which is preliminary data.</text>
</comment>
<evidence type="ECO:0000259" key="1">
    <source>
        <dbReference type="Pfam" id="PF00534"/>
    </source>
</evidence>
<accession>N6VZU4</accession>
<dbReference type="InterPro" id="IPR001296">
    <property type="entry name" value="Glyco_trans_1"/>
</dbReference>
<dbReference type="EMBL" id="APLQ01000014">
    <property type="protein sequence ID" value="ENO13419.2"/>
    <property type="molecule type" value="Genomic_DNA"/>
</dbReference>
<dbReference type="Pfam" id="PF13477">
    <property type="entry name" value="Glyco_trans_4_2"/>
    <property type="match status" value="1"/>
</dbReference>
<dbReference type="PANTHER" id="PTHR12526">
    <property type="entry name" value="GLYCOSYLTRANSFERASE"/>
    <property type="match status" value="1"/>
</dbReference>
<sequence>MKRILFVVNTPEFFVSHRLPVALATKNAGYEVHVASSPGPAVTEIQAQGFRHYTVTFARSGQNPLVELCTFIELYKLLRRLRPTLVHLVTIKPVLYGGLAARVAGIKGVVFAVSGLGTVFVAGSMVSKLRRWVVTRLYASAFRQKQLTVIFQNPDDRDTLLSTGALNPKQTRMVRGSGVALSDYPCLPEPDGKPVVVMAARLLRDKGVFEFVRSAHILRARGIDVDMRLLGSRDPGNPTTVTTAELEQWEKEGVVEILGFRTDIARQYALANIVCLPSYYGEGLPKCLIEAAACGRAVVTTDHPGCRDAITPDVTGLLVPVKHEIALADAIQKLIENPEMRRAMGERGRELAEGAFSIETVVNQHLQIYDAVVSHGEK</sequence>
<evidence type="ECO:0000259" key="2">
    <source>
        <dbReference type="Pfam" id="PF13477"/>
    </source>
</evidence>
<dbReference type="Pfam" id="PF00534">
    <property type="entry name" value="Glycos_transf_1"/>
    <property type="match status" value="1"/>
</dbReference>
<keyword evidence="4" id="KW-1185">Reference proteome</keyword>
<dbReference type="Proteomes" id="UP000013165">
    <property type="component" value="Unassembled WGS sequence"/>
</dbReference>
<reference evidence="3 4" key="1">
    <citation type="journal article" date="2013" name="Genome Announc.">
        <title>Genome Sequence of the Polycyclic Aromatic Hydrocarbon-Degrading Bacterium Strain Marinobacter nanhaiticus D15-8WT.</title>
        <authorList>
            <person name="Cui Z."/>
            <person name="Gao W."/>
            <person name="Li Q."/>
            <person name="Xu G."/>
            <person name="Zheng L."/>
        </authorList>
    </citation>
    <scope>NUCLEOTIDE SEQUENCE [LARGE SCALE GENOMIC DNA]</scope>
    <source>
        <strain evidence="3 4">D15-8W</strain>
    </source>
</reference>
<feature type="domain" description="Glycosyl transferase family 1" evidence="1">
    <location>
        <begin position="188"/>
        <end position="350"/>
    </location>
</feature>
<dbReference type="PANTHER" id="PTHR12526:SF638">
    <property type="entry name" value="SPORE COAT PROTEIN SA"/>
    <property type="match status" value="1"/>
</dbReference>
<dbReference type="GO" id="GO:1901135">
    <property type="term" value="P:carbohydrate derivative metabolic process"/>
    <property type="evidence" value="ECO:0007669"/>
    <property type="project" value="UniProtKB-ARBA"/>
</dbReference>
<dbReference type="PATRIC" id="fig|626887.3.peg.3706"/>
<dbReference type="GO" id="GO:0016757">
    <property type="term" value="F:glycosyltransferase activity"/>
    <property type="evidence" value="ECO:0007669"/>
    <property type="project" value="InterPro"/>
</dbReference>
<dbReference type="HOGENOM" id="CLU_009583_8_1_6"/>
<dbReference type="SUPFAM" id="SSF53756">
    <property type="entry name" value="UDP-Glycosyltransferase/glycogen phosphorylase"/>
    <property type="match status" value="1"/>
</dbReference>
<dbReference type="eggNOG" id="COG0438">
    <property type="taxonomic scope" value="Bacteria"/>
</dbReference>
<dbReference type="InterPro" id="IPR028098">
    <property type="entry name" value="Glyco_trans_4-like_N"/>
</dbReference>
<proteinExistence type="predicted"/>
<dbReference type="OrthoDB" id="9775208at2"/>
<feature type="domain" description="Glycosyltransferase subfamily 4-like N-terminal" evidence="2">
    <location>
        <begin position="3"/>
        <end position="121"/>
    </location>
</feature>
<organism evidence="3 4">
    <name type="scientific">Marinobacter nanhaiticus D15-8W</name>
    <dbReference type="NCBI Taxonomy" id="626887"/>
    <lineage>
        <taxon>Bacteria</taxon>
        <taxon>Pseudomonadati</taxon>
        <taxon>Pseudomonadota</taxon>
        <taxon>Gammaproteobacteria</taxon>
        <taxon>Pseudomonadales</taxon>
        <taxon>Marinobacteraceae</taxon>
        <taxon>Marinobacter</taxon>
    </lineage>
</organism>
<evidence type="ECO:0000313" key="4">
    <source>
        <dbReference type="Proteomes" id="UP000013165"/>
    </source>
</evidence>
<gene>
    <name evidence="3" type="ORF">J057_18525</name>
</gene>
<dbReference type="STRING" id="626887.J057_18525"/>
<dbReference type="Gene3D" id="3.40.50.2000">
    <property type="entry name" value="Glycogen Phosphorylase B"/>
    <property type="match status" value="2"/>
</dbReference>
<dbReference type="AlphaFoldDB" id="N6VZU4"/>
<keyword evidence="3" id="KW-0808">Transferase</keyword>
<dbReference type="CDD" id="cd03808">
    <property type="entry name" value="GT4_CapM-like"/>
    <property type="match status" value="1"/>
</dbReference>
<protein>
    <submittedName>
        <fullName evidence="3">Glycosyltransferase family 1 protein</fullName>
    </submittedName>
</protein>
<name>N6VZU4_9GAMM</name>